<proteinExistence type="predicted"/>
<dbReference type="EMBL" id="JASCZI010121542">
    <property type="protein sequence ID" value="MED6162165.1"/>
    <property type="molecule type" value="Genomic_DNA"/>
</dbReference>
<comment type="caution">
    <text evidence="1">The sequence shown here is derived from an EMBL/GenBank/DDBJ whole genome shotgun (WGS) entry which is preliminary data.</text>
</comment>
<organism evidence="1 2">
    <name type="scientific">Stylosanthes scabra</name>
    <dbReference type="NCBI Taxonomy" id="79078"/>
    <lineage>
        <taxon>Eukaryota</taxon>
        <taxon>Viridiplantae</taxon>
        <taxon>Streptophyta</taxon>
        <taxon>Embryophyta</taxon>
        <taxon>Tracheophyta</taxon>
        <taxon>Spermatophyta</taxon>
        <taxon>Magnoliopsida</taxon>
        <taxon>eudicotyledons</taxon>
        <taxon>Gunneridae</taxon>
        <taxon>Pentapetalae</taxon>
        <taxon>rosids</taxon>
        <taxon>fabids</taxon>
        <taxon>Fabales</taxon>
        <taxon>Fabaceae</taxon>
        <taxon>Papilionoideae</taxon>
        <taxon>50 kb inversion clade</taxon>
        <taxon>dalbergioids sensu lato</taxon>
        <taxon>Dalbergieae</taxon>
        <taxon>Pterocarpus clade</taxon>
        <taxon>Stylosanthes</taxon>
    </lineage>
</organism>
<evidence type="ECO:0000313" key="2">
    <source>
        <dbReference type="Proteomes" id="UP001341840"/>
    </source>
</evidence>
<reference evidence="1 2" key="1">
    <citation type="journal article" date="2023" name="Plants (Basel)">
        <title>Bridging the Gap: Combining Genomics and Transcriptomics Approaches to Understand Stylosanthes scabra, an Orphan Legume from the Brazilian Caatinga.</title>
        <authorList>
            <person name="Ferreira-Neto J.R.C."/>
            <person name="da Silva M.D."/>
            <person name="Binneck E."/>
            <person name="de Melo N.F."/>
            <person name="da Silva R.H."/>
            <person name="de Melo A.L.T.M."/>
            <person name="Pandolfi V."/>
            <person name="Bustamante F.O."/>
            <person name="Brasileiro-Vidal A.C."/>
            <person name="Benko-Iseppon A.M."/>
        </authorList>
    </citation>
    <scope>NUCLEOTIDE SEQUENCE [LARGE SCALE GENOMIC DNA]</scope>
    <source>
        <tissue evidence="1">Leaves</tissue>
    </source>
</reference>
<protein>
    <submittedName>
        <fullName evidence="1">Uncharacterized protein</fullName>
    </submittedName>
</protein>
<gene>
    <name evidence="1" type="ORF">PIB30_067762</name>
</gene>
<accession>A0ABU6ULH2</accession>
<evidence type="ECO:0000313" key="1">
    <source>
        <dbReference type="EMBL" id="MED6162165.1"/>
    </source>
</evidence>
<sequence>MGRVLWLREMEAKLEFLDLGKWGSKGPGSVRPPGSPVSERFADFQFHILNRAKKVASSRSDRPIRSGFQNLGKNRRIEI</sequence>
<name>A0ABU6ULH2_9FABA</name>
<keyword evidence="2" id="KW-1185">Reference proteome</keyword>
<dbReference type="Proteomes" id="UP001341840">
    <property type="component" value="Unassembled WGS sequence"/>
</dbReference>